<evidence type="ECO:0000313" key="2">
    <source>
        <dbReference type="EMBL" id="KGN76282.1"/>
    </source>
</evidence>
<keyword evidence="1" id="KW-0732">Signal</keyword>
<evidence type="ECO:0000256" key="1">
    <source>
        <dbReference type="SAM" id="SignalP"/>
    </source>
</evidence>
<sequence>MMKKLNIIILAILSLFLTSCNKQEVESPSTKLTPVRLIVSLTQPEQRTAFTPKDGNRRVLSATWQKGDELWLIMWQEGDDWKQAKKRIEKNIRIPEEAEGKQTVDLSSSIKALDLSIFDKSKEVKYALVRTSINLWETGKGCQYYGLGTDSFAGKYDRRLNTGLLNDVTLASPIRKASLPEEGKTLVLQTHLEWRCAILAVKFERENDTNFKFVDKFIIRMKQSEKNNIYTSCYDPILKEYNRFFGTSNTLNLYFKSTSPLDEADFSAALDEYSMRYFTMPNDGGDQMKIQGSDIDIEFQMKVSGKEKTYKAENVVAFKKNISIEEGKCYGINIKVKKEGDKIFFNDKEAINVDKKN</sequence>
<feature type="chain" id="PRO_5001986885" description="Lipoprotein" evidence="1">
    <location>
        <begin position="23"/>
        <end position="357"/>
    </location>
</feature>
<protein>
    <recommendedName>
        <fullName evidence="4">Lipoprotein</fullName>
    </recommendedName>
</protein>
<gene>
    <name evidence="2" type="ORF">HQ47_00340</name>
</gene>
<dbReference type="AlphaFoldDB" id="A0A0A2EF90"/>
<organism evidence="2 3">
    <name type="scientific">Porphyromonas macacae</name>
    <dbReference type="NCBI Taxonomy" id="28115"/>
    <lineage>
        <taxon>Bacteria</taxon>
        <taxon>Pseudomonadati</taxon>
        <taxon>Bacteroidota</taxon>
        <taxon>Bacteroidia</taxon>
        <taxon>Bacteroidales</taxon>
        <taxon>Porphyromonadaceae</taxon>
        <taxon>Porphyromonas</taxon>
    </lineage>
</organism>
<accession>A0A0A2EF90</accession>
<proteinExistence type="predicted"/>
<name>A0A0A2EF90_9PORP</name>
<comment type="caution">
    <text evidence="2">The sequence shown here is derived from an EMBL/GenBank/DDBJ whole genome shotgun (WGS) entry which is preliminary data.</text>
</comment>
<dbReference type="PROSITE" id="PS51257">
    <property type="entry name" value="PROKAR_LIPOPROTEIN"/>
    <property type="match status" value="1"/>
</dbReference>
<evidence type="ECO:0008006" key="4">
    <source>
        <dbReference type="Google" id="ProtNLM"/>
    </source>
</evidence>
<evidence type="ECO:0000313" key="3">
    <source>
        <dbReference type="Proteomes" id="UP000030103"/>
    </source>
</evidence>
<dbReference type="EMBL" id="JRFA01000002">
    <property type="protein sequence ID" value="KGN76282.1"/>
    <property type="molecule type" value="Genomic_DNA"/>
</dbReference>
<feature type="signal peptide" evidence="1">
    <location>
        <begin position="1"/>
        <end position="22"/>
    </location>
</feature>
<dbReference type="RefSeq" id="WP_152567131.1">
    <property type="nucleotide sequence ID" value="NZ_JRFA01000002.1"/>
</dbReference>
<dbReference type="Proteomes" id="UP000030103">
    <property type="component" value="Unassembled WGS sequence"/>
</dbReference>
<reference evidence="2 3" key="1">
    <citation type="submission" date="2014-09" db="EMBL/GenBank/DDBJ databases">
        <title>Draft Genome Sequence of Porphyromonas macacae COT-192_OH2859.</title>
        <authorList>
            <person name="Wallis C."/>
            <person name="Deusch O."/>
            <person name="O'Flynn C."/>
            <person name="Davis I."/>
            <person name="Horsfall A."/>
            <person name="Kirkwood N."/>
            <person name="Harris S."/>
            <person name="Eisen J.A."/>
            <person name="Coil D.A."/>
            <person name="Darling A.E."/>
            <person name="Jospin G."/>
            <person name="Alexiev A."/>
        </authorList>
    </citation>
    <scope>NUCLEOTIDE SEQUENCE [LARGE SCALE GENOMIC DNA]</scope>
    <source>
        <strain evidence="3">COT-192 OH2859</strain>
    </source>
</reference>
<keyword evidence="3" id="KW-1185">Reference proteome</keyword>